<dbReference type="Pfam" id="PF02481">
    <property type="entry name" value="DNA_processg_A"/>
    <property type="match status" value="1"/>
</dbReference>
<sequence length="234" mass="25065">MSKPTTLSSEDYFPSICCLSQDSADYPKRLCDLSDPPRKLFYIGNIALLRQPMLAIVGARRASRAGLLYAQHFAAGLGLAGYHIVSGLAYGIDSAAHRSILDLDGPSKTIAVCGNGLDRVYPSEHQVLAKEIAKEGLLISEYPPGIGPKGFHFPRRNRIIAALSLGTVVIEAAQRSGSLITAYLSSHLGREVFVVPGPISSPLYAGSHRLIQDGAKLISGVEDVLSELPSARFH</sequence>
<evidence type="ECO:0000256" key="1">
    <source>
        <dbReference type="ARBA" id="ARBA00006525"/>
    </source>
</evidence>
<dbReference type="Gene3D" id="3.40.50.450">
    <property type="match status" value="1"/>
</dbReference>
<dbReference type="RefSeq" id="WP_353438800.1">
    <property type="nucleotide sequence ID" value="NZ_CP099959.1"/>
</dbReference>
<dbReference type="AlphaFoldDB" id="A0AAU8A2S9"/>
<dbReference type="PANTHER" id="PTHR43022">
    <property type="entry name" value="PROTEIN SMF"/>
    <property type="match status" value="1"/>
</dbReference>
<proteinExistence type="inferred from homology"/>
<protein>
    <submittedName>
        <fullName evidence="3">DNA-processing protein DprA</fullName>
    </submittedName>
</protein>
<feature type="domain" description="Smf/DprA SLOG" evidence="2">
    <location>
        <begin position="20"/>
        <end position="228"/>
    </location>
</feature>
<name>A0AAU8A2S9_9BURK</name>
<dbReference type="EMBL" id="CP099959">
    <property type="protein sequence ID" value="XCC57716.1"/>
    <property type="molecule type" value="Genomic_DNA"/>
</dbReference>
<dbReference type="SUPFAM" id="SSF102405">
    <property type="entry name" value="MCP/YpsA-like"/>
    <property type="match status" value="1"/>
</dbReference>
<gene>
    <name evidence="3" type="primary">dprA</name>
    <name evidence="3" type="ORF">NKE59_09605</name>
</gene>
<organism evidence="3">
    <name type="scientific">Polynucleobacter sp. UK-FUSCHL-C3</name>
    <dbReference type="NCBI Taxonomy" id="2955208"/>
    <lineage>
        <taxon>Bacteria</taxon>
        <taxon>Pseudomonadati</taxon>
        <taxon>Pseudomonadota</taxon>
        <taxon>Betaproteobacteria</taxon>
        <taxon>Burkholderiales</taxon>
        <taxon>Burkholderiaceae</taxon>
        <taxon>Polynucleobacter</taxon>
    </lineage>
</organism>
<dbReference type="GO" id="GO:0009294">
    <property type="term" value="P:DNA-mediated transformation"/>
    <property type="evidence" value="ECO:0007669"/>
    <property type="project" value="InterPro"/>
</dbReference>
<evidence type="ECO:0000259" key="2">
    <source>
        <dbReference type="Pfam" id="PF02481"/>
    </source>
</evidence>
<comment type="similarity">
    <text evidence="1">Belongs to the DprA/Smf family.</text>
</comment>
<dbReference type="InterPro" id="IPR057666">
    <property type="entry name" value="DrpA_SLOG"/>
</dbReference>
<evidence type="ECO:0000313" key="3">
    <source>
        <dbReference type="EMBL" id="XCC57716.1"/>
    </source>
</evidence>
<dbReference type="InterPro" id="IPR003488">
    <property type="entry name" value="DprA"/>
</dbReference>
<accession>A0AAU8A2S9</accession>
<dbReference type="PANTHER" id="PTHR43022:SF1">
    <property type="entry name" value="PROTEIN SMF"/>
    <property type="match status" value="1"/>
</dbReference>
<dbReference type="NCBIfam" id="TIGR00732">
    <property type="entry name" value="dprA"/>
    <property type="match status" value="1"/>
</dbReference>
<reference evidence="3" key="1">
    <citation type="submission" date="2022-06" db="EMBL/GenBank/DDBJ databases">
        <title>New Polynucleobacter species.</title>
        <authorList>
            <person name="Hahn M.W."/>
        </authorList>
    </citation>
    <scope>NUCLEOTIDE SEQUENCE</scope>
    <source>
        <strain evidence="3">UK-FUSCHL-C3</strain>
    </source>
</reference>